<accession>A0A0E3F486</accession>
<protein>
    <submittedName>
        <fullName evidence="1">Carboxylesterase</fullName>
    </submittedName>
</protein>
<keyword evidence="2" id="KW-1185">Reference proteome</keyword>
<sequence>MNIEYLLGWVAILVLFIATQNTDDDDDPEGGMMVPSTQST</sequence>
<gene>
    <name evidence="1" type="ORF">Syn7803C8_243</name>
</gene>
<organism evidence="1 2">
    <name type="scientific">Synechococcus phage ACG-2014f_Syn7803C8</name>
    <dbReference type="NCBI Taxonomy" id="2790336"/>
    <lineage>
        <taxon>Viruses</taxon>
        <taxon>Duplodnaviria</taxon>
        <taxon>Heunggongvirae</taxon>
        <taxon>Uroviricota</taxon>
        <taxon>Caudoviricetes</taxon>
        <taxon>Pantevenvirales</taxon>
        <taxon>Kyanoviridae</taxon>
        <taxon>Atlauavirus</taxon>
        <taxon>Atlauavirus tusconc8</taxon>
    </lineage>
</organism>
<reference evidence="1 2" key="1">
    <citation type="submission" date="2013-12" db="EMBL/GenBank/DDBJ databases">
        <title>Ecological redundancy of diverse viral populations within a natural community.</title>
        <authorList>
            <person name="Gregory A.C."/>
            <person name="LaButti K."/>
            <person name="Copeland A."/>
            <person name="Woyke T."/>
            <person name="Sullivan M.B."/>
        </authorList>
    </citation>
    <scope>NUCLEOTIDE SEQUENCE [LARGE SCALE GENOMIC DNA]</scope>
    <source>
        <strain evidence="1">Syn7803C8</strain>
    </source>
</reference>
<evidence type="ECO:0000313" key="1">
    <source>
        <dbReference type="EMBL" id="AIX21567.1"/>
    </source>
</evidence>
<name>A0A0E3F486_9CAUD</name>
<proteinExistence type="predicted"/>
<dbReference type="Proteomes" id="UP000185321">
    <property type="component" value="Segment"/>
</dbReference>
<dbReference type="EMBL" id="KJ019058">
    <property type="protein sequence ID" value="AIX21567.1"/>
    <property type="molecule type" value="Genomic_DNA"/>
</dbReference>
<dbReference type="KEGG" id="vg:24172096"/>
<evidence type="ECO:0000313" key="2">
    <source>
        <dbReference type="Proteomes" id="UP000185321"/>
    </source>
</evidence>
<dbReference type="RefSeq" id="YP_009134457.1">
    <property type="nucleotide sequence ID" value="NC_026927.1"/>
</dbReference>